<dbReference type="RefSeq" id="WP_227928577.1">
    <property type="nucleotide sequence ID" value="NZ_CP094984.1"/>
</dbReference>
<keyword evidence="3" id="KW-1185">Reference proteome</keyword>
<dbReference type="EMBL" id="CP094984">
    <property type="protein sequence ID" value="UON91647.1"/>
    <property type="molecule type" value="Genomic_DNA"/>
</dbReference>
<dbReference type="GO" id="GO:0051782">
    <property type="term" value="P:negative regulation of cell division"/>
    <property type="evidence" value="ECO:0007669"/>
    <property type="project" value="TreeGrafter"/>
</dbReference>
<dbReference type="InterPro" id="IPR027417">
    <property type="entry name" value="P-loop_NTPase"/>
</dbReference>
<protein>
    <submittedName>
        <fullName evidence="1">Uncharacterized protein</fullName>
    </submittedName>
</protein>
<dbReference type="AlphaFoldDB" id="A0A9X1M6N4"/>
<dbReference type="PANTHER" id="PTHR43384">
    <property type="entry name" value="SEPTUM SITE-DETERMINING PROTEIN MIND HOMOLOG, CHLOROPLASTIC-RELATED"/>
    <property type="match status" value="1"/>
</dbReference>
<dbReference type="PANTHER" id="PTHR43384:SF11">
    <property type="entry name" value="SEPTUM SITE DETERMINING PROTEIN"/>
    <property type="match status" value="1"/>
</dbReference>
<dbReference type="GO" id="GO:0016887">
    <property type="term" value="F:ATP hydrolysis activity"/>
    <property type="evidence" value="ECO:0007669"/>
    <property type="project" value="TreeGrafter"/>
</dbReference>
<organism evidence="1 4">
    <name type="scientific">Arthrobacter zhangbolii</name>
    <dbReference type="NCBI Taxonomy" id="2886936"/>
    <lineage>
        <taxon>Bacteria</taxon>
        <taxon>Bacillati</taxon>
        <taxon>Actinomycetota</taxon>
        <taxon>Actinomycetes</taxon>
        <taxon>Micrococcales</taxon>
        <taxon>Micrococcaceae</taxon>
        <taxon>Arthrobacter</taxon>
    </lineage>
</organism>
<dbReference type="GO" id="GO:0005829">
    <property type="term" value="C:cytosol"/>
    <property type="evidence" value="ECO:0007669"/>
    <property type="project" value="TreeGrafter"/>
</dbReference>
<evidence type="ECO:0000313" key="2">
    <source>
        <dbReference type="EMBL" id="UON91647.1"/>
    </source>
</evidence>
<dbReference type="InterPro" id="IPR050625">
    <property type="entry name" value="ParA/MinD_ATPase"/>
</dbReference>
<name>A0A9X1M6N4_9MICC</name>
<dbReference type="Proteomes" id="UP001155145">
    <property type="component" value="Unassembled WGS sequence"/>
</dbReference>
<reference evidence="1" key="1">
    <citation type="submission" date="2021-10" db="EMBL/GenBank/DDBJ databases">
        <title>Novel species in genus Arthrobacter.</title>
        <authorList>
            <person name="Liu Y."/>
        </authorList>
    </citation>
    <scope>NUCLEOTIDE SEQUENCE</scope>
    <source>
        <strain evidence="3">zg-Y462</strain>
        <strain evidence="1">Zg-Y462</strain>
    </source>
</reference>
<sequence>MAAVLVSGDQGVQDEVARVGAAAGVEISLAVDIGTALAMRPEVLLLDSGRLRLLPGRGGATAGSGAGTPDVIVIGLAGDTAVWDVAAYSSAARVAVLPAAAGWLAGYLGRRRNSSGGGTVLGVLGSGGAGASTTACWLAAAAVETGVSVLLLEADPWGAGLEWALDAGDLQGVRWPDLEGISGSLNPVQLAAGLPALGGFSLLARGPGLLPADEAVTGAVLDAARSGFELTIVDLGSSTGTEPLLHLCEELLLVVPGRVSGVLGARSLLLRLGSAKPHAVVRGPLGDGLDELLVANALGLPLAGYLPFLRATARSEGSGRVLADAGRPRIRRAAQRILAKVSPAPAGEVT</sequence>
<dbReference type="GO" id="GO:0009898">
    <property type="term" value="C:cytoplasmic side of plasma membrane"/>
    <property type="evidence" value="ECO:0007669"/>
    <property type="project" value="TreeGrafter"/>
</dbReference>
<dbReference type="NCBIfam" id="TIGR03815">
    <property type="entry name" value="CpaE_hom_Actino"/>
    <property type="match status" value="1"/>
</dbReference>
<dbReference type="GO" id="GO:0005524">
    <property type="term" value="F:ATP binding"/>
    <property type="evidence" value="ECO:0007669"/>
    <property type="project" value="TreeGrafter"/>
</dbReference>
<dbReference type="EMBL" id="JAJFZT010000004">
    <property type="protein sequence ID" value="MCC3272498.1"/>
    <property type="molecule type" value="Genomic_DNA"/>
</dbReference>
<accession>A0A9X1M6N4</accession>
<gene>
    <name evidence="1" type="ORF">LJ755_07105</name>
    <name evidence="2" type="ORF">MUK71_13810</name>
</gene>
<evidence type="ECO:0000313" key="1">
    <source>
        <dbReference type="EMBL" id="MCC3272498.1"/>
    </source>
</evidence>
<dbReference type="Gene3D" id="3.40.50.300">
    <property type="entry name" value="P-loop containing nucleotide triphosphate hydrolases"/>
    <property type="match status" value="1"/>
</dbReference>
<proteinExistence type="predicted"/>
<dbReference type="SUPFAM" id="SSF52540">
    <property type="entry name" value="P-loop containing nucleoside triphosphate hydrolases"/>
    <property type="match status" value="1"/>
</dbReference>
<evidence type="ECO:0000313" key="4">
    <source>
        <dbReference type="Proteomes" id="UP001155145"/>
    </source>
</evidence>
<dbReference type="Proteomes" id="UP000829758">
    <property type="component" value="Chromosome"/>
</dbReference>
<evidence type="ECO:0000313" key="3">
    <source>
        <dbReference type="Proteomes" id="UP000829758"/>
    </source>
</evidence>
<dbReference type="InterPro" id="IPR022521">
    <property type="entry name" value="Rv3660c"/>
</dbReference>